<evidence type="ECO:0000256" key="12">
    <source>
        <dbReference type="ARBA" id="ARBA00023053"/>
    </source>
</evidence>
<dbReference type="SUPFAM" id="SSF81324">
    <property type="entry name" value="Voltage-gated potassium channels"/>
    <property type="match status" value="4"/>
</dbReference>
<dbReference type="OMA" id="YNDSNFY"/>
<feature type="transmembrane region" description="Helical" evidence="26">
    <location>
        <begin position="135"/>
        <end position="154"/>
    </location>
</feature>
<evidence type="ECO:0000256" key="4">
    <source>
        <dbReference type="ARBA" id="ARBA00022461"/>
    </source>
</evidence>
<feature type="transmembrane region" description="Helical" evidence="26">
    <location>
        <begin position="1312"/>
        <end position="1338"/>
    </location>
</feature>
<evidence type="ECO:0000256" key="3">
    <source>
        <dbReference type="ARBA" id="ARBA00022448"/>
    </source>
</evidence>
<feature type="region of interest" description="Disordered" evidence="27">
    <location>
        <begin position="608"/>
        <end position="628"/>
    </location>
</feature>
<dbReference type="InterPro" id="IPR002048">
    <property type="entry name" value="EF_hand_dom"/>
</dbReference>
<feature type="transmembrane region" description="Helical" evidence="26">
    <location>
        <begin position="742"/>
        <end position="768"/>
    </location>
</feature>
<evidence type="ECO:0000256" key="5">
    <source>
        <dbReference type="ARBA" id="ARBA00022475"/>
    </source>
</evidence>
<dbReference type="PANTHER" id="PTHR10037">
    <property type="entry name" value="VOLTAGE-GATED CATION CHANNEL CALCIUM AND SODIUM"/>
    <property type="match status" value="1"/>
</dbReference>
<evidence type="ECO:0000313" key="30">
    <source>
        <dbReference type="Proteomes" id="UP000472265"/>
    </source>
</evidence>
<comment type="function">
    <text evidence="26">Mediates the voltage-dependent sodium ion permeability of excitable membranes. Assuming opened or closed conformations in response to the voltage difference across the membrane, the protein forms a sodium-selective channel through which Na(+) ions may pass in accordance with their electrochemical gradient.</text>
</comment>
<feature type="compositionally biased region" description="Polar residues" evidence="27">
    <location>
        <begin position="1947"/>
        <end position="1958"/>
    </location>
</feature>
<dbReference type="PRINTS" id="PR00170">
    <property type="entry name" value="NACHANNEL"/>
</dbReference>
<feature type="region of interest" description="Disordered" evidence="27">
    <location>
        <begin position="1108"/>
        <end position="1132"/>
    </location>
</feature>
<keyword evidence="11 26" id="KW-1133">Transmembrane helix</keyword>
<evidence type="ECO:0000256" key="21">
    <source>
        <dbReference type="ARBA" id="ARBA00038083"/>
    </source>
</evidence>
<keyword evidence="19 26" id="KW-0407">Ion channel</keyword>
<dbReference type="FunFam" id="1.20.5.1190:FF:000003">
    <property type="entry name" value="Sodium channel protein"/>
    <property type="match status" value="1"/>
</dbReference>
<feature type="compositionally biased region" description="Low complexity" evidence="27">
    <location>
        <begin position="475"/>
        <end position="487"/>
    </location>
</feature>
<protein>
    <recommendedName>
        <fullName evidence="26">Sodium channel protein</fullName>
    </recommendedName>
</protein>
<keyword evidence="18" id="KW-0966">Cell projection</keyword>
<comment type="caution">
    <text evidence="26">Lacks conserved residue(s) required for the propagation of feature annotation.</text>
</comment>
<evidence type="ECO:0000256" key="18">
    <source>
        <dbReference type="ARBA" id="ARBA00023273"/>
    </source>
</evidence>
<dbReference type="GO" id="GO:0019228">
    <property type="term" value="P:neuronal action potential"/>
    <property type="evidence" value="ECO:0007669"/>
    <property type="project" value="TreeGrafter"/>
</dbReference>
<feature type="transmembrane region" description="Helical" evidence="26">
    <location>
        <begin position="1646"/>
        <end position="1674"/>
    </location>
</feature>
<dbReference type="FunFam" id="1.20.120.350:FF:000004">
    <property type="entry name" value="Sodium channel protein"/>
    <property type="match status" value="1"/>
</dbReference>
<comment type="similarity">
    <text evidence="24">Belongs to the sodium channel (TC 1.A.1.10) family. Nav1.6/SCN8A subfamily.</text>
</comment>
<feature type="transmembrane region" description="Helical" evidence="26">
    <location>
        <begin position="861"/>
        <end position="889"/>
    </location>
</feature>
<dbReference type="InParanoid" id="A0A671XYB2"/>
<feature type="transmembrane region" description="Helical" evidence="26">
    <location>
        <begin position="1529"/>
        <end position="1547"/>
    </location>
</feature>
<evidence type="ECO:0000256" key="25">
    <source>
        <dbReference type="ARBA" id="ARBA00064899"/>
    </source>
</evidence>
<evidence type="ECO:0000256" key="17">
    <source>
        <dbReference type="ARBA" id="ARBA00023201"/>
    </source>
</evidence>
<keyword evidence="6" id="KW-0597">Phosphoprotein</keyword>
<dbReference type="FunFam" id="1.10.287.70:FF:000006">
    <property type="entry name" value="Sodium channel protein"/>
    <property type="match status" value="1"/>
</dbReference>
<dbReference type="InterPro" id="IPR001696">
    <property type="entry name" value="Na_channel_asu"/>
</dbReference>
<dbReference type="GO" id="GO:0001518">
    <property type="term" value="C:voltage-gated sodium channel complex"/>
    <property type="evidence" value="ECO:0007669"/>
    <property type="project" value="UniProtKB-UniRule"/>
</dbReference>
<organism evidence="29 30">
    <name type="scientific">Sparus aurata</name>
    <name type="common">Gilthead sea bream</name>
    <dbReference type="NCBI Taxonomy" id="8175"/>
    <lineage>
        <taxon>Eukaryota</taxon>
        <taxon>Metazoa</taxon>
        <taxon>Chordata</taxon>
        <taxon>Craniata</taxon>
        <taxon>Vertebrata</taxon>
        <taxon>Euteleostomi</taxon>
        <taxon>Actinopterygii</taxon>
        <taxon>Neopterygii</taxon>
        <taxon>Teleostei</taxon>
        <taxon>Neoteleostei</taxon>
        <taxon>Acanthomorphata</taxon>
        <taxon>Eupercaria</taxon>
        <taxon>Spariformes</taxon>
        <taxon>Sparidae</taxon>
        <taxon>Sparus</taxon>
    </lineage>
</organism>
<dbReference type="PRINTS" id="PR01667">
    <property type="entry name" value="NACHANNEL8"/>
</dbReference>
<evidence type="ECO:0000256" key="11">
    <source>
        <dbReference type="ARBA" id="ARBA00022989"/>
    </source>
</evidence>
<evidence type="ECO:0000256" key="8">
    <source>
        <dbReference type="ARBA" id="ARBA00022737"/>
    </source>
</evidence>
<dbReference type="FunFam" id="1.20.120.350:FF:000003">
    <property type="entry name" value="Voltage-dependent sodium channel"/>
    <property type="match status" value="1"/>
</dbReference>
<comment type="similarity">
    <text evidence="21">Belongs to the sodium channel (TC 1.A.1.10) family. Nav1.4/SCN4A subfamily.</text>
</comment>
<feature type="region of interest" description="Disordered" evidence="27">
    <location>
        <begin position="1927"/>
        <end position="1992"/>
    </location>
</feature>
<comment type="subunit">
    <text evidence="25">Voltage-gated sodium (Nav) channels consist of an ion-conducting alpha subunit which is functional on its own associated with regulatory beta subunits.</text>
</comment>
<keyword evidence="16" id="KW-0325">Glycoprotein</keyword>
<dbReference type="InterPro" id="IPR044564">
    <property type="entry name" value="Na_chnl_inactivation_gate"/>
</dbReference>
<keyword evidence="5" id="KW-1003">Cell membrane</keyword>
<feature type="compositionally biased region" description="Basic residues" evidence="27">
    <location>
        <begin position="490"/>
        <end position="500"/>
    </location>
</feature>
<dbReference type="FunFam" id="1.20.120.350:FF:000005">
    <property type="entry name" value="Sodium channel protein"/>
    <property type="match status" value="1"/>
</dbReference>
<keyword evidence="15" id="KW-1015">Disulfide bond</keyword>
<evidence type="ECO:0000256" key="1">
    <source>
        <dbReference type="ARBA" id="ARBA00004489"/>
    </source>
</evidence>
<dbReference type="PROSITE" id="PS50096">
    <property type="entry name" value="IQ"/>
    <property type="match status" value="1"/>
</dbReference>
<evidence type="ECO:0000256" key="24">
    <source>
        <dbReference type="ARBA" id="ARBA00061447"/>
    </source>
</evidence>
<feature type="domain" description="EF-hand" evidence="28">
    <location>
        <begin position="1789"/>
        <end position="1824"/>
    </location>
</feature>
<dbReference type="Gene3D" id="1.20.120.350">
    <property type="entry name" value="Voltage-gated potassium channels. Chain C"/>
    <property type="match status" value="4"/>
</dbReference>
<feature type="transmembrane region" description="Helical" evidence="26">
    <location>
        <begin position="1589"/>
        <end position="1609"/>
    </location>
</feature>
<evidence type="ECO:0000259" key="28">
    <source>
        <dbReference type="PROSITE" id="PS50222"/>
    </source>
</evidence>
<dbReference type="FunFam" id="1.20.120.350:FF:000002">
    <property type="entry name" value="Sodium channel protein"/>
    <property type="match status" value="1"/>
</dbReference>
<dbReference type="InterPro" id="IPR058542">
    <property type="entry name" value="IQ_SCN5A_C"/>
</dbReference>
<evidence type="ECO:0000256" key="20">
    <source>
        <dbReference type="ARBA" id="ARBA00036239"/>
    </source>
</evidence>
<feature type="transmembrane region" description="Helical" evidence="26">
    <location>
        <begin position="390"/>
        <end position="417"/>
    </location>
</feature>
<accession>A0A671XYB2</accession>
<dbReference type="InterPro" id="IPR010526">
    <property type="entry name" value="Na_trans_assoc_dom"/>
</dbReference>
<keyword evidence="10 26" id="KW-0851">Voltage-gated channel</keyword>
<evidence type="ECO:0000256" key="6">
    <source>
        <dbReference type="ARBA" id="ARBA00022553"/>
    </source>
</evidence>
<feature type="transmembrane region" description="Helical" evidence="26">
    <location>
        <begin position="780"/>
        <end position="799"/>
    </location>
</feature>
<dbReference type="Pfam" id="PF24609">
    <property type="entry name" value="IQ_SCN5A_C"/>
    <property type="match status" value="1"/>
</dbReference>
<dbReference type="PROSITE" id="PS50222">
    <property type="entry name" value="EF_HAND_2"/>
    <property type="match status" value="1"/>
</dbReference>
<dbReference type="FunFam" id="1.10.287.70:FF:000001">
    <property type="entry name" value="Sodium channel protein"/>
    <property type="match status" value="1"/>
</dbReference>
<feature type="compositionally biased region" description="Basic and acidic residues" evidence="27">
    <location>
        <begin position="583"/>
        <end position="595"/>
    </location>
</feature>
<feature type="transmembrane region" description="Helical" evidence="26">
    <location>
        <begin position="1266"/>
        <end position="1286"/>
    </location>
</feature>
<feature type="transmembrane region" description="Helical" evidence="26">
    <location>
        <begin position="951"/>
        <end position="974"/>
    </location>
</feature>
<gene>
    <name evidence="29" type="primary">SCN8A</name>
</gene>
<feature type="compositionally biased region" description="Basic and acidic residues" evidence="27">
    <location>
        <begin position="25"/>
        <end position="63"/>
    </location>
</feature>
<evidence type="ECO:0000256" key="14">
    <source>
        <dbReference type="ARBA" id="ARBA00023136"/>
    </source>
</evidence>
<comment type="subcellular location">
    <subcellularLocation>
        <location evidence="2 26">Cell membrane</location>
        <topology evidence="2 26">Multi-pass membrane protein</topology>
    </subcellularLocation>
    <subcellularLocation>
        <location evidence="1">Cell projection</location>
        <location evidence="1">Axon</location>
    </subcellularLocation>
</comment>
<evidence type="ECO:0000256" key="2">
    <source>
        <dbReference type="ARBA" id="ARBA00004651"/>
    </source>
</evidence>
<dbReference type="Pfam" id="PF00520">
    <property type="entry name" value="Ion_trans"/>
    <property type="match status" value="4"/>
</dbReference>
<feature type="transmembrane region" description="Helical" evidence="26">
    <location>
        <begin position="199"/>
        <end position="218"/>
    </location>
</feature>
<proteinExistence type="inferred from homology"/>
<feature type="transmembrane region" description="Helical" evidence="26">
    <location>
        <begin position="1559"/>
        <end position="1577"/>
    </location>
</feature>
<feature type="transmembrane region" description="Helical" evidence="26">
    <location>
        <begin position="1196"/>
        <end position="1214"/>
    </location>
</feature>
<feature type="transmembrane region" description="Helical" evidence="26">
    <location>
        <begin position="1235"/>
        <end position="1254"/>
    </location>
</feature>
<keyword evidence="4 26" id="KW-0894">Sodium channel</keyword>
<feature type="transmembrane region" description="Helical" evidence="26">
    <location>
        <begin position="1437"/>
        <end position="1461"/>
    </location>
</feature>
<feature type="region of interest" description="Disordered" evidence="27">
    <location>
        <begin position="567"/>
        <end position="595"/>
    </location>
</feature>
<dbReference type="InterPro" id="IPR043203">
    <property type="entry name" value="VGCC_Ca_Na"/>
</dbReference>
<dbReference type="InterPro" id="IPR008054">
    <property type="entry name" value="Na_channel_a8su"/>
</dbReference>
<comment type="function">
    <text evidence="22">Pore-forming subunit of a voltage-gated sodium (Nav) channel that directly mediates the depolarizing phase of action potentials in excitable membranes. Navs, also called VGSCs (voltage-gated sodium channels) or VDSCs (voltage-dependent sodium channels), operate by switching between closed and open conformations depending on the voltage difference across the membrane. In the open conformation they allow Na(+) ions to selectively pass through the pore, along their electrochemical gradient. The influx of Na+ ions provokes membrane depolarization, initiating the propagation of electrical signals throughout cells and tissues.</text>
</comment>
<evidence type="ECO:0000256" key="7">
    <source>
        <dbReference type="ARBA" id="ARBA00022692"/>
    </source>
</evidence>
<keyword evidence="12 26" id="KW-0915">Sodium</keyword>
<keyword evidence="14 26" id="KW-0472">Membrane</keyword>
<dbReference type="Ensembl" id="ENSSAUT00010058737.1">
    <property type="protein sequence ID" value="ENSSAUP00010055905.1"/>
    <property type="gene ID" value="ENSSAUG00010022650.1"/>
</dbReference>
<comment type="function">
    <text evidence="23">Pore-forming subunit of a voltage-gated sodium channel complex assuming opened or closed conformations in response to the voltage difference across membranes and through which sodium ions selectively pass along their electrochemical gradient. Contributes to neuronal excitability by regulating action potential threshold and propagation.</text>
</comment>
<feature type="compositionally biased region" description="Basic and acidic residues" evidence="27">
    <location>
        <begin position="1960"/>
        <end position="1992"/>
    </location>
</feature>
<name>A0A671XYB2_SPAAU</name>
<evidence type="ECO:0000256" key="23">
    <source>
        <dbReference type="ARBA" id="ARBA00058180"/>
    </source>
</evidence>
<dbReference type="GeneTree" id="ENSGT00940000156263"/>
<evidence type="ECO:0000256" key="19">
    <source>
        <dbReference type="ARBA" id="ARBA00023303"/>
    </source>
</evidence>
<keyword evidence="7 26" id="KW-0812">Transmembrane</keyword>
<dbReference type="Gene3D" id="1.10.287.70">
    <property type="match status" value="4"/>
</dbReference>
<dbReference type="CDD" id="cd13433">
    <property type="entry name" value="Na_channel_gate"/>
    <property type="match status" value="1"/>
</dbReference>
<feature type="transmembrane region" description="Helical" evidence="26">
    <location>
        <begin position="1749"/>
        <end position="1772"/>
    </location>
</feature>
<reference evidence="29" key="2">
    <citation type="submission" date="2025-08" db="UniProtKB">
        <authorList>
            <consortium name="Ensembl"/>
        </authorList>
    </citation>
    <scope>IDENTIFICATION</scope>
</reference>
<comment type="catalytic activity">
    <reaction evidence="20">
        <text>Na(+)(in) = Na(+)(out)</text>
        <dbReference type="Rhea" id="RHEA:34963"/>
        <dbReference type="ChEBI" id="CHEBI:29101"/>
    </reaction>
</comment>
<dbReference type="GO" id="GO:0030424">
    <property type="term" value="C:axon"/>
    <property type="evidence" value="ECO:0007669"/>
    <property type="project" value="UniProtKB-SubCell"/>
</dbReference>
<feature type="transmembrane region" description="Helical" evidence="26">
    <location>
        <begin position="105"/>
        <end position="123"/>
    </location>
</feature>
<evidence type="ECO:0000256" key="15">
    <source>
        <dbReference type="ARBA" id="ARBA00023157"/>
    </source>
</evidence>
<evidence type="ECO:0000256" key="27">
    <source>
        <dbReference type="SAM" id="MobiDB-lite"/>
    </source>
</evidence>
<dbReference type="GO" id="GO:0005509">
    <property type="term" value="F:calcium ion binding"/>
    <property type="evidence" value="ECO:0007669"/>
    <property type="project" value="InterPro"/>
</dbReference>
<evidence type="ECO:0000256" key="22">
    <source>
        <dbReference type="ARBA" id="ARBA00055248"/>
    </source>
</evidence>
<dbReference type="Pfam" id="PF06512">
    <property type="entry name" value="Na_trans_assoc"/>
    <property type="match status" value="1"/>
</dbReference>
<evidence type="ECO:0000313" key="29">
    <source>
        <dbReference type="Ensembl" id="ENSSAUP00010055905.1"/>
    </source>
</evidence>
<dbReference type="InterPro" id="IPR005821">
    <property type="entry name" value="Ion_trans_dom"/>
</dbReference>
<evidence type="ECO:0000256" key="26">
    <source>
        <dbReference type="RuleBase" id="RU361132"/>
    </source>
</evidence>
<dbReference type="InterPro" id="IPR027359">
    <property type="entry name" value="Volt_channel_dom_sf"/>
</dbReference>
<dbReference type="Proteomes" id="UP000472265">
    <property type="component" value="Chromosome 6"/>
</dbReference>
<feature type="transmembrane region" description="Helical" evidence="26">
    <location>
        <begin position="257"/>
        <end position="277"/>
    </location>
</feature>
<dbReference type="GO" id="GO:0005248">
    <property type="term" value="F:voltage-gated sodium channel activity"/>
    <property type="evidence" value="ECO:0007669"/>
    <property type="project" value="InterPro"/>
</dbReference>
<dbReference type="Gene3D" id="1.10.238.10">
    <property type="entry name" value="EF-hand"/>
    <property type="match status" value="1"/>
</dbReference>
<reference evidence="29" key="3">
    <citation type="submission" date="2025-09" db="UniProtKB">
        <authorList>
            <consortium name="Ensembl"/>
        </authorList>
    </citation>
    <scope>IDENTIFICATION</scope>
</reference>
<feature type="transmembrane region" description="Helical" evidence="26">
    <location>
        <begin position="230"/>
        <end position="251"/>
    </location>
</feature>
<dbReference type="Pfam" id="PF11933">
    <property type="entry name" value="Na_trans_cytopl"/>
    <property type="match status" value="1"/>
</dbReference>
<evidence type="ECO:0000256" key="13">
    <source>
        <dbReference type="ARBA" id="ARBA00023065"/>
    </source>
</evidence>
<reference evidence="29" key="1">
    <citation type="submission" date="2021-04" db="EMBL/GenBank/DDBJ databases">
        <authorList>
            <consortium name="Wellcome Sanger Institute Data Sharing"/>
        </authorList>
    </citation>
    <scope>NUCLEOTIDE SEQUENCE [LARGE SCALE GENOMIC DNA]</scope>
</reference>
<dbReference type="Gene3D" id="1.20.5.1190">
    <property type="entry name" value="iswi atpase"/>
    <property type="match status" value="1"/>
</dbReference>
<keyword evidence="9" id="KW-0832">Ubl conjugation</keyword>
<feature type="region of interest" description="Disordered" evidence="27">
    <location>
        <begin position="1"/>
        <end position="65"/>
    </location>
</feature>
<dbReference type="InterPro" id="IPR024583">
    <property type="entry name" value="Na_trans_cytopl"/>
</dbReference>
<evidence type="ECO:0000256" key="16">
    <source>
        <dbReference type="ARBA" id="ARBA00023180"/>
    </source>
</evidence>
<feature type="compositionally biased region" description="Basic and acidic residues" evidence="27">
    <location>
        <begin position="501"/>
        <end position="524"/>
    </location>
</feature>
<dbReference type="PANTHER" id="PTHR10037:SF23">
    <property type="entry name" value="SODIUM CHANNEL PROTEIN TYPE 8 SUBUNIT ALPHA"/>
    <property type="match status" value="1"/>
</dbReference>
<dbReference type="FunFam" id="1.10.238.10:FF:000002">
    <property type="entry name" value="Sodium channel protein"/>
    <property type="match status" value="1"/>
</dbReference>
<keyword evidence="17 26" id="KW-0739">Sodium transport</keyword>
<evidence type="ECO:0000256" key="10">
    <source>
        <dbReference type="ARBA" id="ARBA00022882"/>
    </source>
</evidence>
<keyword evidence="13 26" id="KW-0406">Ion transport</keyword>
<keyword evidence="8" id="KW-0677">Repeat</keyword>
<keyword evidence="3 26" id="KW-0813">Transport</keyword>
<feature type="compositionally biased region" description="Pro residues" evidence="27">
    <location>
        <begin position="1"/>
        <end position="11"/>
    </location>
</feature>
<feature type="compositionally biased region" description="Low complexity" evidence="27">
    <location>
        <begin position="448"/>
        <end position="460"/>
    </location>
</feature>
<feature type="region of interest" description="Disordered" evidence="27">
    <location>
        <begin position="448"/>
        <end position="539"/>
    </location>
</feature>
<evidence type="ECO:0000256" key="9">
    <source>
        <dbReference type="ARBA" id="ARBA00022843"/>
    </source>
</evidence>
<dbReference type="GO" id="GO:0086010">
    <property type="term" value="P:membrane depolarization during action potential"/>
    <property type="evidence" value="ECO:0007669"/>
    <property type="project" value="TreeGrafter"/>
</dbReference>
<keyword evidence="30" id="KW-1185">Reference proteome</keyword>
<sequence>MAAPLIAPPGPDSFKKFTPESLANIEKRINEEKNKKPPKPRSDSSHRDTSDENEQKPNSDLEAGKSLPFIYGDVPNGMSATPLEDLDPFYLNKKTFIVINKGKTIFRFSATPSLYILSPFNLLRRIAIKILIHSYPFNMIIMCTILTNCIFMTFSDPPEWSKQVEYTFTGIYTFESLTKIVARGFAIDGFTFLRDPWNWLDFMVISMAYITEFVDLGNVSALRTFRVLRALKTISVIPGLKTIVGALIQSVKKLSDVMILTVFCLSVFALIGLQLFMGNLRQKCVIWPINMTEQYLANGSRGFDWDEYIMNDTNFYFLPNQLDALLCGNSSDSGRCPEGFMCMKAGRNPNYGYTSFDSFGWAFLTLFRLMTQDFWENLYMLTLRAAGKTYMIFFVLVIFVGSFYLVNLILAVVAMAYEEQNQATIEEAEQKEAEFKAMLEQLKRQQEETQAAAMATSAGTVSEAALEDEGGGHLSRSSSEVSKLSSKSAKERRNRKKKWRQKEQEKEKGDSEKVVKSESDDGSKKSTIRFPGSRLGRKTSIMNQSLLSIPGSPFMSRHNSRSSIFSFKGRSKDMGSENEFADDEHSTVEESEDRRGSLFIPYRRNSYSGYSQGSSRIHPLAPHSGGKRNSTVDCNGVVSLIGPGPGRRLLPEVKIDKAATDDSTTDVEIKKKHSGSLMVSVDQLNSSFKGKDRANSQMSVVTNTLLEELEESQRKCPPCWYKFSNTVLIWECCPIWLKIKHIVYLIVMDPFVDLAITICIVLNTLFMAMEHYPMTEHFEGVLATGNLVFTGIFAGEMFAKLIAMDPYYYFQEGWNCFDGFIVTLSLVELGLADVEGLSVLRSFRLLRVFKLAKSWPTLNMLIKIIGNSVGALGNLTLVLAIIVFIFAVVGMQLFGKSYKDCVCKIAQDCELPRWHMNDFFHSFLIVFRVLCGEWIETMWDCMEVAGQTMCLTVFMMVMVIGNLVVLNLFLALLLSSFSADNLAATDDDGEPNNLQLAMARIKIGIAWIKENMRIFVATVLKKQPIEDEQKPLDEMYEKKLNCIANHTVDINRELDYAKNGNGTTSGIGSSVGKYMIDEDYMSFIHNPNLTVCVPIAVGESDFENLNTEDFSSESDVENSKDLDDTSSSEGSTIDIKPDVEEVAVVEVVEEYLDPDACWTDECVAKYKCCDVPITHGWGKHWWFLRKTCYLIVEHNWFETLIIFMILLSSGALAFEDVYIEQRKTVKIILEYADRVFTYIFILEMLLKWVAYGFVKYFTNAWCWLDFFIVDVSIVSLIANALGYSDLGPIKSLRTLRALRPLRALSRFEGMRVVVNALVGAIPSIMNVLLVCLIFWLIFSIMGVNLFAGKYYYCFNETAEEYFLPDVVNNKTECFAFIHANYSEVRWKNVKINFDNVGAGYLALLQVATFKGWMDIMYAAIDSRRVEDQPVYEDNLYMYIYFVIFIIFGSFFTLNLFIGVIIDNFNQQKKKIRFIFLTFTFREQDIFMTEEQKKYYNAMKKLGSKKPQKPIPRPQNKIQGMVFDFVTQQVFDISIMILICLNMVTMMVETDDQSKETEEVLYWVNFVFIVVFTGEFLLKLFSLRHYYFTNGWNIFDVVVVILSIVGMFLADLIEKYFVSPTLFRVIRLARIGRILRLIKGAKGIRTLLFALMMSLPALFNIGLLLFLVMFIFSIFGMSNFGYVKHGAGIDDMYNFETFGNSMIILFMITTSAGWDGLLLPILNYPPDCDPYLENAGTPATGDCGNPSVGIFFFVMYIIISFLIVVNMYIAIILENFSVATEESADPLSEDDFETFYEIWEKFDPDASQFITYAKLSDFADALEHPLRVPKPNTIELIAMDMPMVSGDRIHCLDILFAFTKRVLGDSGELDMLRQQMEERFVAANPSKVSYEPITTTLRRKQEDVSARIIQRAYRSYLARRGFVCKRKPADNKVENGGNNQDQEKKEGTPSTASLPSYDSVTKPDKEKQDDNNEGKGGKKEKGRNQKDIRESKC</sequence>